<organism evidence="2 3">
    <name type="scientific">Candidatus Ryanbacteria bacterium RIFCSPHIGHO2_01_FULL_48_27</name>
    <dbReference type="NCBI Taxonomy" id="1802115"/>
    <lineage>
        <taxon>Bacteria</taxon>
        <taxon>Candidatus Ryaniibacteriota</taxon>
    </lineage>
</organism>
<accession>A0A1G2G4D0</accession>
<feature type="region of interest" description="Disordered" evidence="1">
    <location>
        <begin position="74"/>
        <end position="104"/>
    </location>
</feature>
<evidence type="ECO:0000256" key="1">
    <source>
        <dbReference type="SAM" id="MobiDB-lite"/>
    </source>
</evidence>
<dbReference type="AlphaFoldDB" id="A0A1G2G4D0"/>
<dbReference type="SUPFAM" id="SSF57802">
    <property type="entry name" value="Rubredoxin-like"/>
    <property type="match status" value="1"/>
</dbReference>
<comment type="caution">
    <text evidence="2">The sequence shown here is derived from an EMBL/GenBank/DDBJ whole genome shotgun (WGS) entry which is preliminary data.</text>
</comment>
<name>A0A1G2G4D0_9BACT</name>
<protein>
    <submittedName>
        <fullName evidence="2">Uncharacterized protein</fullName>
    </submittedName>
</protein>
<dbReference type="STRING" id="1802115.A2756_04655"/>
<dbReference type="Proteomes" id="UP000177785">
    <property type="component" value="Unassembled WGS sequence"/>
</dbReference>
<proteinExistence type="predicted"/>
<reference evidence="2 3" key="1">
    <citation type="journal article" date="2016" name="Nat. Commun.">
        <title>Thousands of microbial genomes shed light on interconnected biogeochemical processes in an aquifer system.</title>
        <authorList>
            <person name="Anantharaman K."/>
            <person name="Brown C.T."/>
            <person name="Hug L.A."/>
            <person name="Sharon I."/>
            <person name="Castelle C.J."/>
            <person name="Probst A.J."/>
            <person name="Thomas B.C."/>
            <person name="Singh A."/>
            <person name="Wilkins M.J."/>
            <person name="Karaoz U."/>
            <person name="Brodie E.L."/>
            <person name="Williams K.H."/>
            <person name="Hubbard S.S."/>
            <person name="Banfield J.F."/>
        </authorList>
    </citation>
    <scope>NUCLEOTIDE SEQUENCE [LARGE SCALE GENOMIC DNA]</scope>
</reference>
<dbReference type="EMBL" id="MHNL01000015">
    <property type="protein sequence ID" value="OGZ44718.1"/>
    <property type="molecule type" value="Genomic_DNA"/>
</dbReference>
<evidence type="ECO:0000313" key="2">
    <source>
        <dbReference type="EMBL" id="OGZ44718.1"/>
    </source>
</evidence>
<sequence length="104" mass="12120">MINTIKNKKFVCPVCGYSELDEEPWDKELNPSWGICPSCGTHFGNYDFATTKEEITARHDILRQQWISQGMIWDKGSSEPPTNWNPREQLKNIPKQFLSPNENY</sequence>
<gene>
    <name evidence="2" type="ORF">A2756_04655</name>
</gene>
<evidence type="ECO:0000313" key="3">
    <source>
        <dbReference type="Proteomes" id="UP000177785"/>
    </source>
</evidence>